<sequence>MQNVTYIEKDYTSSLNADIKKPPVFPLIRQAMPSIVKCRPSPFLQGYPHHFPHYQYGHPENNLHHLHEVLENGSRKRKNLPSKMPHDHEDDKLCIQTEEETKRFVPSHLPLFYHLPPISSYNAKMVDLPNIGLQYYRTMDPFWINPLNQEPIRTSAMWPTGSLCLHPSYPLFHKNYPGIVFPFHVPTQTMHEHQASDTGRPADDALDKRQIKGHEDKKQKVERVDVNVQIDDSFYVEVGDHKRWKCPMCEKSYTSKYNLVTHILGHSGIKPHACSRCGKFFKQLSHLHTHMLTHQGTRPHKCQVCNKAFTQTSHLKRHMMQHSEVKPYNCRICGRGFAYPSELKVHESKHESGRENICVECGLDFPTLAQLKRHLTAHRGPVQYNCSECDKVFQYPSQLQNHIMKHKDIRPHICTECGMEFVQPHHLKQHSLTHKCSVSVASQRISHRFRANNTLKAKHPIMELSGSESGVHSIQAQPPSSVIGCCAVNVTSALQSTTDPGRSGGDSALDMGRGVKEHKCGICGREFTLLANMKRHILIHTNIRAYQCHLCFKSFVQKQTLKAHMIVHSDIKPFKCKVRKRADLKVMQ</sequence>
<reference evidence="7" key="1">
    <citation type="submission" date="2023-07" db="EMBL/GenBank/DDBJ databases">
        <authorList>
            <person name="Stuckert A."/>
        </authorList>
    </citation>
    <scope>NUCLEOTIDE SEQUENCE</scope>
</reference>
<evidence type="ECO:0000256" key="3">
    <source>
        <dbReference type="ARBA" id="ARBA00022771"/>
    </source>
</evidence>
<feature type="domain" description="C2H2-type" evidence="6">
    <location>
        <begin position="546"/>
        <end position="573"/>
    </location>
</feature>
<protein>
    <recommendedName>
        <fullName evidence="6">C2H2-type domain-containing protein</fullName>
    </recommendedName>
</protein>
<evidence type="ECO:0000313" key="8">
    <source>
        <dbReference type="Proteomes" id="UP001176940"/>
    </source>
</evidence>
<evidence type="ECO:0000259" key="6">
    <source>
        <dbReference type="PROSITE" id="PS50157"/>
    </source>
</evidence>
<keyword evidence="2" id="KW-0677">Repeat</keyword>
<dbReference type="InterPro" id="IPR036236">
    <property type="entry name" value="Znf_C2H2_sf"/>
</dbReference>
<dbReference type="PROSITE" id="PS00028">
    <property type="entry name" value="ZINC_FINGER_C2H2_1"/>
    <property type="match status" value="8"/>
</dbReference>
<dbReference type="Pfam" id="PF00096">
    <property type="entry name" value="zf-C2H2"/>
    <property type="match status" value="8"/>
</dbReference>
<feature type="domain" description="C2H2-type" evidence="6">
    <location>
        <begin position="356"/>
        <end position="383"/>
    </location>
</feature>
<dbReference type="EMBL" id="CAUEEQ010032337">
    <property type="protein sequence ID" value="CAJ0950837.1"/>
    <property type="molecule type" value="Genomic_DNA"/>
</dbReference>
<keyword evidence="3 5" id="KW-0863">Zinc-finger</keyword>
<proteinExistence type="predicted"/>
<dbReference type="Gene3D" id="3.30.160.60">
    <property type="entry name" value="Classic Zinc Finger"/>
    <property type="match status" value="8"/>
</dbReference>
<feature type="domain" description="C2H2-type" evidence="6">
    <location>
        <begin position="412"/>
        <end position="434"/>
    </location>
</feature>
<feature type="domain" description="C2H2-type" evidence="6">
    <location>
        <begin position="244"/>
        <end position="271"/>
    </location>
</feature>
<keyword evidence="8" id="KW-1185">Reference proteome</keyword>
<feature type="domain" description="C2H2-type" evidence="6">
    <location>
        <begin position="272"/>
        <end position="299"/>
    </location>
</feature>
<evidence type="ECO:0000256" key="1">
    <source>
        <dbReference type="ARBA" id="ARBA00022723"/>
    </source>
</evidence>
<dbReference type="SUPFAM" id="SSF57667">
    <property type="entry name" value="beta-beta-alpha zinc fingers"/>
    <property type="match status" value="5"/>
</dbReference>
<feature type="domain" description="C2H2-type" evidence="6">
    <location>
        <begin position="328"/>
        <end position="355"/>
    </location>
</feature>
<keyword evidence="1" id="KW-0479">Metal-binding</keyword>
<gene>
    <name evidence="7" type="ORF">RIMI_LOCUS13197575</name>
</gene>
<feature type="domain" description="C2H2-type" evidence="6">
    <location>
        <begin position="384"/>
        <end position="411"/>
    </location>
</feature>
<accession>A0ABN9LU70</accession>
<feature type="domain" description="C2H2-type" evidence="6">
    <location>
        <begin position="300"/>
        <end position="327"/>
    </location>
</feature>
<dbReference type="Proteomes" id="UP001176940">
    <property type="component" value="Unassembled WGS sequence"/>
</dbReference>
<keyword evidence="4" id="KW-0862">Zinc</keyword>
<name>A0ABN9LU70_9NEOB</name>
<dbReference type="InterPro" id="IPR013087">
    <property type="entry name" value="Znf_C2H2_type"/>
</dbReference>
<feature type="domain" description="C2H2-type" evidence="6">
    <location>
        <begin position="518"/>
        <end position="545"/>
    </location>
</feature>
<comment type="caution">
    <text evidence="7">The sequence shown here is derived from an EMBL/GenBank/DDBJ whole genome shotgun (WGS) entry which is preliminary data.</text>
</comment>
<dbReference type="PROSITE" id="PS50157">
    <property type="entry name" value="ZINC_FINGER_C2H2_2"/>
    <property type="match status" value="9"/>
</dbReference>
<organism evidence="7 8">
    <name type="scientific">Ranitomeya imitator</name>
    <name type="common">mimic poison frog</name>
    <dbReference type="NCBI Taxonomy" id="111125"/>
    <lineage>
        <taxon>Eukaryota</taxon>
        <taxon>Metazoa</taxon>
        <taxon>Chordata</taxon>
        <taxon>Craniata</taxon>
        <taxon>Vertebrata</taxon>
        <taxon>Euteleostomi</taxon>
        <taxon>Amphibia</taxon>
        <taxon>Batrachia</taxon>
        <taxon>Anura</taxon>
        <taxon>Neobatrachia</taxon>
        <taxon>Hyloidea</taxon>
        <taxon>Dendrobatidae</taxon>
        <taxon>Dendrobatinae</taxon>
        <taxon>Ranitomeya</taxon>
    </lineage>
</organism>
<dbReference type="SMART" id="SM00355">
    <property type="entry name" value="ZnF_C2H2"/>
    <property type="match status" value="9"/>
</dbReference>
<evidence type="ECO:0000256" key="4">
    <source>
        <dbReference type="ARBA" id="ARBA00022833"/>
    </source>
</evidence>
<evidence type="ECO:0000256" key="2">
    <source>
        <dbReference type="ARBA" id="ARBA00022737"/>
    </source>
</evidence>
<evidence type="ECO:0000256" key="5">
    <source>
        <dbReference type="PROSITE-ProRule" id="PRU00042"/>
    </source>
</evidence>
<evidence type="ECO:0000313" key="7">
    <source>
        <dbReference type="EMBL" id="CAJ0950837.1"/>
    </source>
</evidence>
<dbReference type="PANTHER" id="PTHR24409:SF413">
    <property type="entry name" value="DATILOGRAFO, ISOFORM A-RELATED"/>
    <property type="match status" value="1"/>
</dbReference>
<dbReference type="PANTHER" id="PTHR24409">
    <property type="entry name" value="ZINC FINGER PROTEIN 142"/>
    <property type="match status" value="1"/>
</dbReference>